<gene>
    <name evidence="1" type="ORF">SSOG_00013</name>
</gene>
<dbReference type="Proteomes" id="UP000003963">
    <property type="component" value="Unassembled WGS sequence"/>
</dbReference>
<sequence length="96" mass="10392">MQLVYDTAQKHGVPHTVAAELLAHSRPCIYLLEFDDLSSAHRETARPAARTGGLPSLPDDADWLDGMEPLVLTVDCVSPLHEVLPIELPMATCSSS</sequence>
<dbReference type="STRING" id="457427.SSOG_00013"/>
<proteinExistence type="predicted"/>
<keyword evidence="2" id="KW-1185">Reference proteome</keyword>
<protein>
    <submittedName>
        <fullName evidence="1">Uncharacterized protein</fullName>
    </submittedName>
</protein>
<evidence type="ECO:0000313" key="1">
    <source>
        <dbReference type="EMBL" id="EFL20302.1"/>
    </source>
</evidence>
<reference evidence="1 2" key="1">
    <citation type="submission" date="2009-02" db="EMBL/GenBank/DDBJ databases">
        <title>Annotation of Streptomyces hygroscopicus strain ATCC 53653.</title>
        <authorList>
            <consortium name="The Broad Institute Genome Sequencing Platform"/>
            <consortium name="Broad Institute Microbial Sequencing Center"/>
            <person name="Fischbach M."/>
            <person name="Godfrey P."/>
            <person name="Ward D."/>
            <person name="Young S."/>
            <person name="Zeng Q."/>
            <person name="Koehrsen M."/>
            <person name="Alvarado L."/>
            <person name="Berlin A.M."/>
            <person name="Bochicchio J."/>
            <person name="Borenstein D."/>
            <person name="Chapman S.B."/>
            <person name="Chen Z."/>
            <person name="Engels R."/>
            <person name="Freedman E."/>
            <person name="Gellesch M."/>
            <person name="Goldberg J."/>
            <person name="Griggs A."/>
            <person name="Gujja S."/>
            <person name="Heilman E.R."/>
            <person name="Heiman D.I."/>
            <person name="Hepburn T.A."/>
            <person name="Howarth C."/>
            <person name="Jen D."/>
            <person name="Larson L."/>
            <person name="Lewis B."/>
            <person name="Mehta T."/>
            <person name="Park D."/>
            <person name="Pearson M."/>
            <person name="Richards J."/>
            <person name="Roberts A."/>
            <person name="Saif S."/>
            <person name="Shea T.D."/>
            <person name="Shenoy N."/>
            <person name="Sisk P."/>
            <person name="Stolte C."/>
            <person name="Sykes S.N."/>
            <person name="Thomson T."/>
            <person name="Walk T."/>
            <person name="White J."/>
            <person name="Yandava C."/>
            <person name="Straight P."/>
            <person name="Clardy J."/>
            <person name="Hung D."/>
            <person name="Kolter R."/>
            <person name="Mekalanos J."/>
            <person name="Walker S."/>
            <person name="Walsh C.T."/>
            <person name="Wieland-Brown L.C."/>
            <person name="Haas B."/>
            <person name="Nusbaum C."/>
            <person name="Birren B."/>
        </authorList>
    </citation>
    <scope>NUCLEOTIDE SEQUENCE [LARGE SCALE GENOMIC DNA]</scope>
    <source>
        <strain evidence="1 2">ATCC 53653</strain>
    </source>
</reference>
<organism evidence="1 2">
    <name type="scientific">Streptomyces himastatinicus ATCC 53653</name>
    <dbReference type="NCBI Taxonomy" id="457427"/>
    <lineage>
        <taxon>Bacteria</taxon>
        <taxon>Bacillati</taxon>
        <taxon>Actinomycetota</taxon>
        <taxon>Actinomycetes</taxon>
        <taxon>Kitasatosporales</taxon>
        <taxon>Streptomycetaceae</taxon>
        <taxon>Streptomyces</taxon>
        <taxon>Streptomyces violaceusniger group</taxon>
    </lineage>
</organism>
<dbReference type="AlphaFoldDB" id="D9WVA3"/>
<evidence type="ECO:0000313" key="2">
    <source>
        <dbReference type="Proteomes" id="UP000003963"/>
    </source>
</evidence>
<dbReference type="EMBL" id="GG657754">
    <property type="protein sequence ID" value="EFL20302.1"/>
    <property type="molecule type" value="Genomic_DNA"/>
</dbReference>
<name>D9WVA3_9ACTN</name>
<accession>D9WVA3</accession>
<dbReference type="HOGENOM" id="CLU_2358490_0_0_11"/>